<dbReference type="EMBL" id="JAHXCT010000001">
    <property type="protein sequence ID" value="MBW4768232.1"/>
    <property type="molecule type" value="Genomic_DNA"/>
</dbReference>
<protein>
    <recommendedName>
        <fullName evidence="5">Lipoprotein</fullName>
    </recommendedName>
</protein>
<dbReference type="Gene3D" id="1.20.120.20">
    <property type="entry name" value="Apolipoprotein"/>
    <property type="match status" value="1"/>
</dbReference>
<dbReference type="RefSeq" id="WP_018361413.1">
    <property type="nucleotide sequence ID" value="NZ_CAUTUP010000006.1"/>
</dbReference>
<accession>A0ABS6YAF0</accession>
<sequence length="178" mass="19044">MKKLFISALAVGALCLSSCGNKTNKAENATDSLTEVTLGEANDSVSELSSLANTLQEQLKNKDIQGLQNTLSSLQDKYQELLKSGKVEEAKEYAKKVKEFVDANGDKIKESAKDNETLSTLVDQVKGFSLDTKSDVKAGAEEIQSNVKEGVDNAKDKASDAAKKAEESVQNAAKKLGI</sequence>
<dbReference type="Proteomes" id="UP000788426">
    <property type="component" value="Unassembled WGS sequence"/>
</dbReference>
<dbReference type="SUPFAM" id="SSF58113">
    <property type="entry name" value="Apolipoprotein A-I"/>
    <property type="match status" value="1"/>
</dbReference>
<evidence type="ECO:0000256" key="2">
    <source>
        <dbReference type="SAM" id="MobiDB-lite"/>
    </source>
</evidence>
<feature type="compositionally biased region" description="Basic and acidic residues" evidence="2">
    <location>
        <begin position="149"/>
        <end position="167"/>
    </location>
</feature>
<evidence type="ECO:0000313" key="4">
    <source>
        <dbReference type="Proteomes" id="UP000788426"/>
    </source>
</evidence>
<feature type="region of interest" description="Disordered" evidence="2">
    <location>
        <begin position="147"/>
        <end position="178"/>
    </location>
</feature>
<evidence type="ECO:0008006" key="5">
    <source>
        <dbReference type="Google" id="ProtNLM"/>
    </source>
</evidence>
<organism evidence="3 4">
    <name type="scientific">Hoylesella nanceiensis</name>
    <dbReference type="NCBI Taxonomy" id="425941"/>
    <lineage>
        <taxon>Bacteria</taxon>
        <taxon>Pseudomonadati</taxon>
        <taxon>Bacteroidota</taxon>
        <taxon>Bacteroidia</taxon>
        <taxon>Bacteroidales</taxon>
        <taxon>Prevotellaceae</taxon>
        <taxon>Hoylesella</taxon>
    </lineage>
</organism>
<gene>
    <name evidence="3" type="ORF">KZO38_00410</name>
</gene>
<comment type="caution">
    <text evidence="3">The sequence shown here is derived from an EMBL/GenBank/DDBJ whole genome shotgun (WGS) entry which is preliminary data.</text>
</comment>
<name>A0ABS6YAF0_9BACT</name>
<keyword evidence="1" id="KW-0175">Coiled coil</keyword>
<proteinExistence type="predicted"/>
<keyword evidence="4" id="KW-1185">Reference proteome</keyword>
<dbReference type="GeneID" id="93181478"/>
<feature type="coiled-coil region" evidence="1">
    <location>
        <begin position="45"/>
        <end position="84"/>
    </location>
</feature>
<evidence type="ECO:0000313" key="3">
    <source>
        <dbReference type="EMBL" id="MBW4768232.1"/>
    </source>
</evidence>
<reference evidence="3 4" key="1">
    <citation type="submission" date="2021-07" db="EMBL/GenBank/DDBJ databases">
        <title>Genomic diversity and antimicrobial resistance of Prevotella spp. isolated from chronic lung disease airways.</title>
        <authorList>
            <person name="Webb K.A."/>
            <person name="Olagoke O.S."/>
            <person name="Baird T."/>
            <person name="Neill J."/>
            <person name="Pham A."/>
            <person name="Wells T.J."/>
            <person name="Ramsay K.A."/>
            <person name="Bell S.C."/>
            <person name="Sarovich D.S."/>
            <person name="Price E.P."/>
        </authorList>
    </citation>
    <scope>NUCLEOTIDE SEQUENCE [LARGE SCALE GENOMIC DNA]</scope>
    <source>
        <strain evidence="3 4">SCHI0011.S.12</strain>
    </source>
</reference>
<evidence type="ECO:0000256" key="1">
    <source>
        <dbReference type="SAM" id="Coils"/>
    </source>
</evidence>